<dbReference type="Proteomes" id="UP000244893">
    <property type="component" value="Unassembled WGS sequence"/>
</dbReference>
<feature type="compositionally biased region" description="Low complexity" evidence="1">
    <location>
        <begin position="32"/>
        <end position="42"/>
    </location>
</feature>
<dbReference type="RefSeq" id="WP_116757687.1">
    <property type="nucleotide sequence ID" value="NZ_JBHUEX010000001.1"/>
</dbReference>
<dbReference type="EMBL" id="QEOP01000004">
    <property type="protein sequence ID" value="PVZ93359.1"/>
    <property type="molecule type" value="Genomic_DNA"/>
</dbReference>
<comment type="caution">
    <text evidence="2">The sequence shown here is derived from an EMBL/GenBank/DDBJ whole genome shotgun (WGS) entry which is preliminary data.</text>
</comment>
<feature type="region of interest" description="Disordered" evidence="1">
    <location>
        <begin position="32"/>
        <end position="51"/>
    </location>
</feature>
<gene>
    <name evidence="2" type="ORF">DDQ50_15385</name>
</gene>
<name>A0A2V1HQF8_9MICO</name>
<sequence length="184" mass="19497">MKTIEEVDGMGLKPADRSIVLEALLRARLSPSSSTSATHAEAGSTDKPLVQPAEQGDVLGKLAHVLNLPKDTLELVYDVVDDGPALVVSAKKIATNKSQGMRQLAQLISAARQISGIEEWTSAGLIRKVAQDYGRLDGSNFAASLQLLEDVAVLRGKGASREVKITKPGIEATSELIRTITGNV</sequence>
<evidence type="ECO:0000256" key="1">
    <source>
        <dbReference type="SAM" id="MobiDB-lite"/>
    </source>
</evidence>
<accession>A0A2V1HQF8</accession>
<keyword evidence="3" id="KW-1185">Reference proteome</keyword>
<evidence type="ECO:0000313" key="2">
    <source>
        <dbReference type="EMBL" id="PVZ93359.1"/>
    </source>
</evidence>
<proteinExistence type="predicted"/>
<organism evidence="2 3">
    <name type="scientific">Amnibacterium flavum</name>
    <dbReference type="NCBI Taxonomy" id="2173173"/>
    <lineage>
        <taxon>Bacteria</taxon>
        <taxon>Bacillati</taxon>
        <taxon>Actinomycetota</taxon>
        <taxon>Actinomycetes</taxon>
        <taxon>Micrococcales</taxon>
        <taxon>Microbacteriaceae</taxon>
        <taxon>Amnibacterium</taxon>
    </lineage>
</organism>
<reference evidence="2 3" key="1">
    <citation type="submission" date="2018-05" db="EMBL/GenBank/DDBJ databases">
        <title>Amnibacterium sp. M8JJ-5, whole genome shotgun sequence.</title>
        <authorList>
            <person name="Tuo L."/>
        </authorList>
    </citation>
    <scope>NUCLEOTIDE SEQUENCE [LARGE SCALE GENOMIC DNA]</scope>
    <source>
        <strain evidence="2 3">M8JJ-5</strain>
    </source>
</reference>
<dbReference type="AlphaFoldDB" id="A0A2V1HQF8"/>
<evidence type="ECO:0000313" key="3">
    <source>
        <dbReference type="Proteomes" id="UP000244893"/>
    </source>
</evidence>
<protein>
    <submittedName>
        <fullName evidence="2">Uncharacterized protein</fullName>
    </submittedName>
</protein>